<keyword evidence="9" id="KW-1185">Reference proteome</keyword>
<dbReference type="PROSITE" id="PS51898">
    <property type="entry name" value="TYR_RECOMBINASE"/>
    <property type="match status" value="1"/>
</dbReference>
<dbReference type="PROSITE" id="PS51900">
    <property type="entry name" value="CB"/>
    <property type="match status" value="1"/>
</dbReference>
<dbReference type="Gene3D" id="1.10.443.10">
    <property type="entry name" value="Intergrase catalytic core"/>
    <property type="match status" value="1"/>
</dbReference>
<dbReference type="InterPro" id="IPR044068">
    <property type="entry name" value="CB"/>
</dbReference>
<feature type="domain" description="Tyr recombinase" evidence="6">
    <location>
        <begin position="216"/>
        <end position="388"/>
    </location>
</feature>
<evidence type="ECO:0000259" key="6">
    <source>
        <dbReference type="PROSITE" id="PS51898"/>
    </source>
</evidence>
<dbReference type="InterPro" id="IPR038488">
    <property type="entry name" value="Integrase_DNA-bd_sf"/>
</dbReference>
<dbReference type="GO" id="GO:0006310">
    <property type="term" value="P:DNA recombination"/>
    <property type="evidence" value="ECO:0007669"/>
    <property type="project" value="UniProtKB-KW"/>
</dbReference>
<keyword evidence="2" id="KW-0229">DNA integration</keyword>
<dbReference type="GO" id="GO:0015074">
    <property type="term" value="P:DNA integration"/>
    <property type="evidence" value="ECO:0007669"/>
    <property type="project" value="UniProtKB-KW"/>
</dbReference>
<feature type="domain" description="Core-binding (CB)" evidence="7">
    <location>
        <begin position="104"/>
        <end position="185"/>
    </location>
</feature>
<evidence type="ECO:0000313" key="8">
    <source>
        <dbReference type="EMBL" id="NML43521.1"/>
    </source>
</evidence>
<name>A0A848H1R6_9BURK</name>
<dbReference type="PANTHER" id="PTHR30629:SF2">
    <property type="entry name" value="PROPHAGE INTEGRASE INTS-RELATED"/>
    <property type="match status" value="1"/>
</dbReference>
<evidence type="ECO:0000256" key="4">
    <source>
        <dbReference type="ARBA" id="ARBA00023172"/>
    </source>
</evidence>
<sequence>MARKAQELSALVVGRLKEPGMHAVGGVSGLYLQVLDSGARTWVLRASIAGRRRDMGLGGFPDVTLALARDKARQARALIDQGVDPIEARREQRSALKASTAAARSFKECATAYIEAKAPEWRNPKHEQQWTNTLEQYAYPVVGDMLVRDVELAQIMRVLEPIWRKKTETAKRLRGRLEAVLDWAAVRGYRSRENPARWRGHLDKLLPAPNKVANREHHEAMPIDDAAAFMVELRAKPGLGARALELAILTAARSGEVRGARWPEFDLQAASWTVPKERMKAAKEHRVPLSPAAVKLLRALPRVDGADLLFPSRKNTMLSDMTLTKVMRDMDLEAVPHGFRSTFRDWASERTNYAREVAEMALAHTIGDKVEAAYRRGELFDKRRQMMNDWAAFLAKPLPAGGKVVPMKAKRAT</sequence>
<evidence type="ECO:0000256" key="3">
    <source>
        <dbReference type="ARBA" id="ARBA00023125"/>
    </source>
</evidence>
<dbReference type="InterPro" id="IPR011010">
    <property type="entry name" value="DNA_brk_join_enz"/>
</dbReference>
<dbReference type="RefSeq" id="WP_169417724.1">
    <property type="nucleotide sequence ID" value="NZ_JABBFX010000001.1"/>
</dbReference>
<dbReference type="Pfam" id="PF22022">
    <property type="entry name" value="Phage_int_M"/>
    <property type="match status" value="1"/>
</dbReference>
<dbReference type="CDD" id="cd00801">
    <property type="entry name" value="INT_P4_C"/>
    <property type="match status" value="1"/>
</dbReference>
<protein>
    <submittedName>
        <fullName evidence="8">Integrase arm-type DNA-binding domain-containing protein</fullName>
    </submittedName>
</protein>
<dbReference type="Proteomes" id="UP000541185">
    <property type="component" value="Unassembled WGS sequence"/>
</dbReference>
<dbReference type="InterPro" id="IPR002104">
    <property type="entry name" value="Integrase_catalytic"/>
</dbReference>
<evidence type="ECO:0000259" key="7">
    <source>
        <dbReference type="PROSITE" id="PS51900"/>
    </source>
</evidence>
<dbReference type="InterPro" id="IPR050808">
    <property type="entry name" value="Phage_Integrase"/>
</dbReference>
<dbReference type="GO" id="GO:0003677">
    <property type="term" value="F:DNA binding"/>
    <property type="evidence" value="ECO:0007669"/>
    <property type="project" value="UniProtKB-UniRule"/>
</dbReference>
<dbReference type="PANTHER" id="PTHR30629">
    <property type="entry name" value="PROPHAGE INTEGRASE"/>
    <property type="match status" value="1"/>
</dbReference>
<dbReference type="AlphaFoldDB" id="A0A848H1R6"/>
<keyword evidence="3 5" id="KW-0238">DNA-binding</keyword>
<dbReference type="Pfam" id="PF13356">
    <property type="entry name" value="Arm-DNA-bind_3"/>
    <property type="match status" value="1"/>
</dbReference>
<dbReference type="EMBL" id="JABBFX010000001">
    <property type="protein sequence ID" value="NML43521.1"/>
    <property type="molecule type" value="Genomic_DNA"/>
</dbReference>
<comment type="similarity">
    <text evidence="1">Belongs to the 'phage' integrase family.</text>
</comment>
<dbReference type="SUPFAM" id="SSF56349">
    <property type="entry name" value="DNA breaking-rejoining enzymes"/>
    <property type="match status" value="1"/>
</dbReference>
<evidence type="ECO:0000313" key="9">
    <source>
        <dbReference type="Proteomes" id="UP000541185"/>
    </source>
</evidence>
<accession>A0A848H1R6</accession>
<evidence type="ECO:0000256" key="5">
    <source>
        <dbReference type="PROSITE-ProRule" id="PRU01248"/>
    </source>
</evidence>
<dbReference type="InterPro" id="IPR013762">
    <property type="entry name" value="Integrase-like_cat_sf"/>
</dbReference>
<organism evidence="8 9">
    <name type="scientific">Ramlibacter agri</name>
    <dbReference type="NCBI Taxonomy" id="2728837"/>
    <lineage>
        <taxon>Bacteria</taxon>
        <taxon>Pseudomonadati</taxon>
        <taxon>Pseudomonadota</taxon>
        <taxon>Betaproteobacteria</taxon>
        <taxon>Burkholderiales</taxon>
        <taxon>Comamonadaceae</taxon>
        <taxon>Ramlibacter</taxon>
    </lineage>
</organism>
<dbReference type="Gene3D" id="3.30.160.390">
    <property type="entry name" value="Integrase, DNA-binding domain"/>
    <property type="match status" value="1"/>
</dbReference>
<dbReference type="InterPro" id="IPR010998">
    <property type="entry name" value="Integrase_recombinase_N"/>
</dbReference>
<reference evidence="8 9" key="1">
    <citation type="submission" date="2020-04" db="EMBL/GenBank/DDBJ databases">
        <title>Ramlibacter sp. G-1-2-2 isolated from soil.</title>
        <authorList>
            <person name="Dahal R.H."/>
        </authorList>
    </citation>
    <scope>NUCLEOTIDE SEQUENCE [LARGE SCALE GENOMIC DNA]</scope>
    <source>
        <strain evidence="8 9">G-1-2-2</strain>
    </source>
</reference>
<dbReference type="InterPro" id="IPR025166">
    <property type="entry name" value="Integrase_DNA_bind_dom"/>
</dbReference>
<dbReference type="Gene3D" id="1.10.150.130">
    <property type="match status" value="1"/>
</dbReference>
<proteinExistence type="inferred from homology"/>
<evidence type="ECO:0000256" key="2">
    <source>
        <dbReference type="ARBA" id="ARBA00022908"/>
    </source>
</evidence>
<evidence type="ECO:0000256" key="1">
    <source>
        <dbReference type="ARBA" id="ARBA00008857"/>
    </source>
</evidence>
<dbReference type="Pfam" id="PF00589">
    <property type="entry name" value="Phage_integrase"/>
    <property type="match status" value="1"/>
</dbReference>
<comment type="caution">
    <text evidence="8">The sequence shown here is derived from an EMBL/GenBank/DDBJ whole genome shotgun (WGS) entry which is preliminary data.</text>
</comment>
<keyword evidence="4" id="KW-0233">DNA recombination</keyword>
<dbReference type="InterPro" id="IPR053876">
    <property type="entry name" value="Phage_int_M"/>
</dbReference>
<gene>
    <name evidence="8" type="ORF">HHL11_07160</name>
</gene>